<protein>
    <submittedName>
        <fullName evidence="1">Uncharacterized protein</fullName>
    </submittedName>
</protein>
<proteinExistence type="predicted"/>
<gene>
    <name evidence="1" type="ORF">MRB53_021257</name>
</gene>
<sequence length="400" mass="43849">MKTHRNLIWVQYGPGQTTQSHPQWMKMVVTGTHCIFAISFSTIFGSLFLSNPWKETRSASQGKTLAFVLPILESLTNGPAKESRKTGYGRSPTVLVLLSTRELATQVFAEFEVYGGALGLSSACVYGGASFYSQEIALRRGADIVVGTPGRIKGYTEIKNRSLLTSLENYVTLLLQAGRPIYTPSFAFSVLRRFLPDEKVEQLKGLSLTADGKGAVFDVPAADVDLFIAGQENASMVSLEVLTELPPLQDKEQSRGALFRSAGLVFTQFRFDLLQPNLIQTRTKQRGAARLRRGRGPIAGRQPEENRRLLQIRPFAAAGDAGGLRPLRLARKLLCLSTDESSQKSHLGTIWTGSNNPESSTADGKLSISGFASNREDADHPLHCNDSLLFYIKAFMVMGE</sequence>
<accession>A0ACC2L3W3</accession>
<dbReference type="EMBL" id="CM056814">
    <property type="protein sequence ID" value="KAJ8627950.1"/>
    <property type="molecule type" value="Genomic_DNA"/>
</dbReference>
<comment type="caution">
    <text evidence="1">The sequence shown here is derived from an EMBL/GenBank/DDBJ whole genome shotgun (WGS) entry which is preliminary data.</text>
</comment>
<reference evidence="1 2" key="1">
    <citation type="journal article" date="2022" name="Hortic Res">
        <title>A haplotype resolved chromosomal level avocado genome allows analysis of novel avocado genes.</title>
        <authorList>
            <person name="Nath O."/>
            <person name="Fletcher S.J."/>
            <person name="Hayward A."/>
            <person name="Shaw L.M."/>
            <person name="Masouleh A.K."/>
            <person name="Furtado A."/>
            <person name="Henry R.J."/>
            <person name="Mitter N."/>
        </authorList>
    </citation>
    <scope>NUCLEOTIDE SEQUENCE [LARGE SCALE GENOMIC DNA]</scope>
    <source>
        <strain evidence="2">cv. Hass</strain>
    </source>
</reference>
<evidence type="ECO:0000313" key="1">
    <source>
        <dbReference type="EMBL" id="KAJ8627950.1"/>
    </source>
</evidence>
<keyword evidence="2" id="KW-1185">Reference proteome</keyword>
<name>A0ACC2L3W3_PERAE</name>
<organism evidence="1 2">
    <name type="scientific">Persea americana</name>
    <name type="common">Avocado</name>
    <dbReference type="NCBI Taxonomy" id="3435"/>
    <lineage>
        <taxon>Eukaryota</taxon>
        <taxon>Viridiplantae</taxon>
        <taxon>Streptophyta</taxon>
        <taxon>Embryophyta</taxon>
        <taxon>Tracheophyta</taxon>
        <taxon>Spermatophyta</taxon>
        <taxon>Magnoliopsida</taxon>
        <taxon>Magnoliidae</taxon>
        <taxon>Laurales</taxon>
        <taxon>Lauraceae</taxon>
        <taxon>Persea</taxon>
    </lineage>
</organism>
<evidence type="ECO:0000313" key="2">
    <source>
        <dbReference type="Proteomes" id="UP001234297"/>
    </source>
</evidence>
<dbReference type="Proteomes" id="UP001234297">
    <property type="component" value="Chromosome 6"/>
</dbReference>